<keyword evidence="10" id="KW-1133">Transmembrane helix</keyword>
<evidence type="ECO:0000256" key="6">
    <source>
        <dbReference type="ARBA" id="ARBA00023203"/>
    </source>
</evidence>
<keyword evidence="6 7" id="KW-0009">Actin-binding</keyword>
<dbReference type="Pfam" id="PF00063">
    <property type="entry name" value="Myosin_head"/>
    <property type="match status" value="1"/>
</dbReference>
<dbReference type="Gene3D" id="3.40.850.10">
    <property type="entry name" value="Kinesin motor domain"/>
    <property type="match status" value="1"/>
</dbReference>
<dbReference type="InterPro" id="IPR027417">
    <property type="entry name" value="P-loop_NTPase"/>
</dbReference>
<feature type="compositionally biased region" description="Basic and acidic residues" evidence="9">
    <location>
        <begin position="199"/>
        <end position="226"/>
    </location>
</feature>
<evidence type="ECO:0000256" key="2">
    <source>
        <dbReference type="ARBA" id="ARBA00022840"/>
    </source>
</evidence>
<dbReference type="Gene3D" id="1.20.5.190">
    <property type="match status" value="2"/>
</dbReference>
<dbReference type="GO" id="GO:0030048">
    <property type="term" value="P:actin filament-based movement"/>
    <property type="evidence" value="ECO:0007669"/>
    <property type="project" value="UniProtKB-ARBA"/>
</dbReference>
<evidence type="ECO:0000256" key="7">
    <source>
        <dbReference type="PROSITE-ProRule" id="PRU00782"/>
    </source>
</evidence>
<feature type="coiled-coil region" evidence="8">
    <location>
        <begin position="781"/>
        <end position="836"/>
    </location>
</feature>
<feature type="compositionally biased region" description="Basic and acidic residues" evidence="9">
    <location>
        <begin position="166"/>
        <end position="175"/>
    </location>
</feature>
<feature type="domain" description="Myosin motor" evidence="11">
    <location>
        <begin position="252"/>
        <end position="584"/>
    </location>
</feature>
<dbReference type="GO" id="GO:0005516">
    <property type="term" value="F:calmodulin binding"/>
    <property type="evidence" value="ECO:0007669"/>
    <property type="project" value="UniProtKB-KW"/>
</dbReference>
<evidence type="ECO:0000313" key="12">
    <source>
        <dbReference type="EMBL" id="KOM35118.1"/>
    </source>
</evidence>
<keyword evidence="1" id="KW-0547">Nucleotide-binding</keyword>
<dbReference type="Gene3D" id="1.20.58.530">
    <property type="match status" value="1"/>
</dbReference>
<accession>A0A0L9TX04</accession>
<evidence type="ECO:0000256" key="4">
    <source>
        <dbReference type="ARBA" id="ARBA00023123"/>
    </source>
</evidence>
<dbReference type="GO" id="GO:0005524">
    <property type="term" value="F:ATP binding"/>
    <property type="evidence" value="ECO:0007669"/>
    <property type="project" value="UniProtKB-KW"/>
</dbReference>
<dbReference type="InterPro" id="IPR000048">
    <property type="entry name" value="IQ_motif_EF-hand-BS"/>
</dbReference>
<keyword evidence="5" id="KW-0505">Motor protein</keyword>
<keyword evidence="10" id="KW-0812">Transmembrane</keyword>
<dbReference type="Gene3D" id="3.30.70.1590">
    <property type="match status" value="1"/>
</dbReference>
<protein>
    <recommendedName>
        <fullName evidence="11">Myosin motor domain-containing protein</fullName>
    </recommendedName>
</protein>
<organism evidence="12 13">
    <name type="scientific">Phaseolus angularis</name>
    <name type="common">Azuki bean</name>
    <name type="synonym">Vigna angularis</name>
    <dbReference type="NCBI Taxonomy" id="3914"/>
    <lineage>
        <taxon>Eukaryota</taxon>
        <taxon>Viridiplantae</taxon>
        <taxon>Streptophyta</taxon>
        <taxon>Embryophyta</taxon>
        <taxon>Tracheophyta</taxon>
        <taxon>Spermatophyta</taxon>
        <taxon>Magnoliopsida</taxon>
        <taxon>eudicotyledons</taxon>
        <taxon>Gunneridae</taxon>
        <taxon>Pentapetalae</taxon>
        <taxon>rosids</taxon>
        <taxon>fabids</taxon>
        <taxon>Fabales</taxon>
        <taxon>Fabaceae</taxon>
        <taxon>Papilionoideae</taxon>
        <taxon>50 kb inversion clade</taxon>
        <taxon>NPAAA clade</taxon>
        <taxon>indigoferoid/millettioid clade</taxon>
        <taxon>Phaseoleae</taxon>
        <taxon>Vigna</taxon>
    </lineage>
</organism>
<dbReference type="GO" id="GO:0016459">
    <property type="term" value="C:myosin complex"/>
    <property type="evidence" value="ECO:0007669"/>
    <property type="project" value="UniProtKB-KW"/>
</dbReference>
<dbReference type="OMA" id="RRLYYHM"/>
<dbReference type="EMBL" id="CM003372">
    <property type="protein sequence ID" value="KOM35118.1"/>
    <property type="molecule type" value="Genomic_DNA"/>
</dbReference>
<feature type="transmembrane region" description="Helical" evidence="10">
    <location>
        <begin position="25"/>
        <end position="49"/>
    </location>
</feature>
<feature type="region of interest" description="Disordered" evidence="9">
    <location>
        <begin position="874"/>
        <end position="919"/>
    </location>
</feature>
<feature type="region of interest" description="Disordered" evidence="9">
    <location>
        <begin position="158"/>
        <end position="247"/>
    </location>
</feature>
<evidence type="ECO:0000259" key="11">
    <source>
        <dbReference type="PROSITE" id="PS51456"/>
    </source>
</evidence>
<keyword evidence="4 7" id="KW-0518">Myosin</keyword>
<comment type="similarity">
    <text evidence="7">Belongs to the TRAFAC class myosin-kinesin ATPase superfamily. Myosin family.</text>
</comment>
<keyword evidence="2" id="KW-0067">ATP-binding</keyword>
<dbReference type="Proteomes" id="UP000053144">
    <property type="component" value="Chromosome 2"/>
</dbReference>
<dbReference type="SMART" id="SM00015">
    <property type="entry name" value="IQ"/>
    <property type="match status" value="4"/>
</dbReference>
<sequence length="919" mass="104835">MVTREVHAARREEGRVRGTRMSTSMAILQGLQTFLLSQTFITITFPFALGKLQSNYSLRFYSHSDLSCTFKTTAPSRSTLIHDFSSTPLENVRTCFSWPVTPIWLRFIFSGNGTVVAHFVLSDRCLQNRILVSLACSVLSHCFWLEAYGAWTVANGAGQRQTVPDSGKRRLDSGKQRQTAANGADSGRRRGQRHQQLRRSIESQKREEGPTMWNVRRDEDAMKTDEDGNNGCYGGSEQREEASARRPAASRLVQKINISIGQDPSSKCLIGVLDIYGFESFQTNSFEQFCINFTNEKLQQHFNQHVFKMEQEEYTKEGIDWSYLEFVDNQDVLDLIEKNGITDIYNSLFQKPGGIIALLDEACMFPKSTHETFSQKLYQTFKDHKRFIKPKLTRSDFTVCHYAGDVQYQSEHFLDKNKDYVVPEHQEMLSASKCSFVSGLFPPLSEESAKSSKFSSIGSRFKLQLQQLMDTLNLTEPHYIRCVKPNTQLKPFIFEHMNVIQQLRSGGVLEAVRIKCAGFPTHWTFHDFITRLWILAPEILRGNFDEKDSCKKILEKIGLTGYQIGETKIFLRVGQMSELDARRAFLLSSSATVIQKNAKTRCSRKTYIDLRKSSVFLQSICRGELARRLYYHMKYRQVAAVRIQKQMRRTLARKQYVEIKFCANVLQTGFRAMAACNQFRYKKQAYRKQTSASITIQSYWRRHKALVDYQNLKKAPIIQQSSSSCDTQEEKVSETPLQNESPSMEESSYPVHEESSNPVQEDESIEAIRDSSSPLKDTDKIEVLAVEIKNLKVKLHAEKQRGDEYERKYAEAQGSNEELRKILAETEKRVHQIQDTWNRMISSMSNQVAADLKTILSTSSRLSSNFRPIARVDVASSNSDTSSTDSDFTFPATASNPEPHESNSFPLVVQDVTAGDGSG</sequence>
<evidence type="ECO:0000256" key="5">
    <source>
        <dbReference type="ARBA" id="ARBA00023175"/>
    </source>
</evidence>
<dbReference type="GO" id="GO:0005737">
    <property type="term" value="C:cytoplasm"/>
    <property type="evidence" value="ECO:0007669"/>
    <property type="project" value="TreeGrafter"/>
</dbReference>
<dbReference type="GO" id="GO:0051015">
    <property type="term" value="F:actin filament binding"/>
    <property type="evidence" value="ECO:0007669"/>
    <property type="project" value="TreeGrafter"/>
</dbReference>
<feature type="region of interest" description="Disordered" evidence="9">
    <location>
        <begin position="720"/>
        <end position="773"/>
    </location>
</feature>
<name>A0A0L9TX04_PHAAN</name>
<dbReference type="GO" id="GO:0009860">
    <property type="term" value="P:pollen tube growth"/>
    <property type="evidence" value="ECO:0007669"/>
    <property type="project" value="TreeGrafter"/>
</dbReference>
<evidence type="ECO:0000313" key="13">
    <source>
        <dbReference type="Proteomes" id="UP000053144"/>
    </source>
</evidence>
<dbReference type="GO" id="GO:0007015">
    <property type="term" value="P:actin filament organization"/>
    <property type="evidence" value="ECO:0007669"/>
    <property type="project" value="TreeGrafter"/>
</dbReference>
<dbReference type="InterPro" id="IPR001609">
    <property type="entry name" value="Myosin_head_motor_dom-like"/>
</dbReference>
<dbReference type="Gramene" id="KOM35118">
    <property type="protein sequence ID" value="KOM35118"/>
    <property type="gene ID" value="LR48_Vigan02g126800"/>
</dbReference>
<evidence type="ECO:0000256" key="10">
    <source>
        <dbReference type="SAM" id="Phobius"/>
    </source>
</evidence>
<evidence type="ECO:0000256" key="1">
    <source>
        <dbReference type="ARBA" id="ARBA00022741"/>
    </source>
</evidence>
<reference evidence="13" key="1">
    <citation type="journal article" date="2015" name="Proc. Natl. Acad. Sci. U.S.A.">
        <title>Genome sequencing of adzuki bean (Vigna angularis) provides insight into high starch and low fat accumulation and domestication.</title>
        <authorList>
            <person name="Yang K."/>
            <person name="Tian Z."/>
            <person name="Chen C."/>
            <person name="Luo L."/>
            <person name="Zhao B."/>
            <person name="Wang Z."/>
            <person name="Yu L."/>
            <person name="Li Y."/>
            <person name="Sun Y."/>
            <person name="Li W."/>
            <person name="Chen Y."/>
            <person name="Li Y."/>
            <person name="Zhang Y."/>
            <person name="Ai D."/>
            <person name="Zhao J."/>
            <person name="Shang C."/>
            <person name="Ma Y."/>
            <person name="Wu B."/>
            <person name="Wang M."/>
            <person name="Gao L."/>
            <person name="Sun D."/>
            <person name="Zhang P."/>
            <person name="Guo F."/>
            <person name="Wang W."/>
            <person name="Li Y."/>
            <person name="Wang J."/>
            <person name="Varshney R.K."/>
            <person name="Wang J."/>
            <person name="Ling H.Q."/>
            <person name="Wan P."/>
        </authorList>
    </citation>
    <scope>NUCLEOTIDE SEQUENCE</scope>
    <source>
        <strain evidence="13">cv. Jingnong 6</strain>
    </source>
</reference>
<dbReference type="SUPFAM" id="SSF52540">
    <property type="entry name" value="P-loop containing nucleoside triphosphate hydrolases"/>
    <property type="match status" value="1"/>
</dbReference>
<feature type="compositionally biased region" description="Low complexity" evidence="9">
    <location>
        <begin position="876"/>
        <end position="890"/>
    </location>
</feature>
<dbReference type="SMART" id="SM00242">
    <property type="entry name" value="MYSc"/>
    <property type="match status" value="1"/>
</dbReference>
<evidence type="ECO:0000256" key="8">
    <source>
        <dbReference type="SAM" id="Coils"/>
    </source>
</evidence>
<gene>
    <name evidence="12" type="ORF">LR48_Vigan02g126800</name>
</gene>
<keyword evidence="3" id="KW-0112">Calmodulin-binding</keyword>
<comment type="caution">
    <text evidence="7">Lacks conserved residue(s) required for the propagation of feature annotation.</text>
</comment>
<dbReference type="GO" id="GO:0000146">
    <property type="term" value="F:microfilament motor activity"/>
    <property type="evidence" value="ECO:0007669"/>
    <property type="project" value="TreeGrafter"/>
</dbReference>
<dbReference type="PROSITE" id="PS51456">
    <property type="entry name" value="MYOSIN_MOTOR"/>
    <property type="match status" value="1"/>
</dbReference>
<dbReference type="AlphaFoldDB" id="A0A0L9TX04"/>
<feature type="region of interest" description="Actin-binding" evidence="7">
    <location>
        <begin position="465"/>
        <end position="487"/>
    </location>
</feature>
<feature type="compositionally biased region" description="Polar residues" evidence="9">
    <location>
        <begin position="735"/>
        <end position="746"/>
    </location>
</feature>
<dbReference type="GO" id="GO:0016020">
    <property type="term" value="C:membrane"/>
    <property type="evidence" value="ECO:0007669"/>
    <property type="project" value="TreeGrafter"/>
</dbReference>
<evidence type="ECO:0000256" key="3">
    <source>
        <dbReference type="ARBA" id="ARBA00022860"/>
    </source>
</evidence>
<dbReference type="PANTHER" id="PTHR13140">
    <property type="entry name" value="MYOSIN"/>
    <property type="match status" value="1"/>
</dbReference>
<keyword evidence="8" id="KW-0175">Coiled coil</keyword>
<proteinExistence type="inferred from homology"/>
<keyword evidence="10" id="KW-0472">Membrane</keyword>
<dbReference type="Pfam" id="PF00612">
    <property type="entry name" value="IQ"/>
    <property type="match status" value="3"/>
</dbReference>
<dbReference type="InterPro" id="IPR036961">
    <property type="entry name" value="Kinesin_motor_dom_sf"/>
</dbReference>
<dbReference type="PRINTS" id="PR00193">
    <property type="entry name" value="MYOSINHEAVY"/>
</dbReference>
<dbReference type="PANTHER" id="PTHR13140:SF766">
    <property type="entry name" value="MYOSIN MOTOR DOMAIN PROTEIN AND DIL DOMAIN PROTEIN"/>
    <property type="match status" value="1"/>
</dbReference>
<evidence type="ECO:0000256" key="9">
    <source>
        <dbReference type="SAM" id="MobiDB-lite"/>
    </source>
</evidence>
<dbReference type="PROSITE" id="PS50096">
    <property type="entry name" value="IQ"/>
    <property type="match status" value="3"/>
</dbReference>